<accession>A0ABS2PHG4</accession>
<evidence type="ECO:0000256" key="2">
    <source>
        <dbReference type="ARBA" id="ARBA00022679"/>
    </source>
</evidence>
<dbReference type="Gene3D" id="3.40.1190.20">
    <property type="match status" value="1"/>
</dbReference>
<reference evidence="7 8" key="1">
    <citation type="submission" date="2021-01" db="EMBL/GenBank/DDBJ databases">
        <title>Genomic Encyclopedia of Type Strains, Phase IV (KMG-IV): sequencing the most valuable type-strain genomes for metagenomic binning, comparative biology and taxonomic classification.</title>
        <authorList>
            <person name="Goeker M."/>
        </authorList>
    </citation>
    <scope>NUCLEOTIDE SEQUENCE [LARGE SCALE GENOMIC DNA]</scope>
    <source>
        <strain evidence="7 8">DSM 25540</strain>
    </source>
</reference>
<dbReference type="InterPro" id="IPR029056">
    <property type="entry name" value="Ribokinase-like"/>
</dbReference>
<evidence type="ECO:0000256" key="1">
    <source>
        <dbReference type="ARBA" id="ARBA00010688"/>
    </source>
</evidence>
<dbReference type="InterPro" id="IPR011611">
    <property type="entry name" value="PfkB_dom"/>
</dbReference>
<evidence type="ECO:0000259" key="6">
    <source>
        <dbReference type="Pfam" id="PF00294"/>
    </source>
</evidence>
<dbReference type="EC" id="2.7.1.45" evidence="7"/>
<dbReference type="InterPro" id="IPR002173">
    <property type="entry name" value="Carboh/pur_kinase_PfkB_CS"/>
</dbReference>
<proteinExistence type="inferred from homology"/>
<dbReference type="RefSeq" id="WP_204699163.1">
    <property type="nucleotide sequence ID" value="NZ_JAFBEC010000012.1"/>
</dbReference>
<sequence>MDVITIGETMVVFEASSQGPLRYTHTFTKRHGGAESNVAIGIQRLGYSSRWMSQVGDDELGQYLLQAIRGEGVDTSYVQTTADAPTGLFIKEFRRPNESSVHYYRAGSAASLMNSEQVEEQLFSDAKVLHITGITPLISPECDDVLTTAISYAKKLGLYVSFDPNLRFKIMEQYGEERARIRMRELAGLSDLFLPGADEAEWMYGTDQDDEIAKLAFIDGAKRIVIKSGASHSYYAEQGGSSGYVKSHTVNQIVDPIGAGDGFASGVIVGLLEGKSLRDAVDLGAAVGALVVSSPGDIEGLPTRLEVEAFLNNTNSDVLR</sequence>
<evidence type="ECO:0000313" key="8">
    <source>
        <dbReference type="Proteomes" id="UP000741863"/>
    </source>
</evidence>
<keyword evidence="8" id="KW-1185">Reference proteome</keyword>
<name>A0ABS2PHG4_9BACL</name>
<keyword evidence="3" id="KW-0547">Nucleotide-binding</keyword>
<dbReference type="EMBL" id="JAFBEC010000012">
    <property type="protein sequence ID" value="MBM7634386.1"/>
    <property type="molecule type" value="Genomic_DNA"/>
</dbReference>
<keyword evidence="4" id="KW-0418">Kinase</keyword>
<organism evidence="7 8">
    <name type="scientific">Geomicrobium sediminis</name>
    <dbReference type="NCBI Taxonomy" id="1347788"/>
    <lineage>
        <taxon>Bacteria</taxon>
        <taxon>Bacillati</taxon>
        <taxon>Bacillota</taxon>
        <taxon>Bacilli</taxon>
        <taxon>Bacillales</taxon>
        <taxon>Geomicrobium</taxon>
    </lineage>
</organism>
<comment type="similarity">
    <text evidence="1">Belongs to the carbohydrate kinase PfkB family.</text>
</comment>
<dbReference type="Proteomes" id="UP000741863">
    <property type="component" value="Unassembled WGS sequence"/>
</dbReference>
<feature type="domain" description="Carbohydrate kinase PfkB" evidence="6">
    <location>
        <begin position="3"/>
        <end position="304"/>
    </location>
</feature>
<dbReference type="SUPFAM" id="SSF53613">
    <property type="entry name" value="Ribokinase-like"/>
    <property type="match status" value="1"/>
</dbReference>
<dbReference type="InterPro" id="IPR050306">
    <property type="entry name" value="PfkB_Carbo_kinase"/>
</dbReference>
<comment type="caution">
    <text evidence="7">The sequence shown here is derived from an EMBL/GenBank/DDBJ whole genome shotgun (WGS) entry which is preliminary data.</text>
</comment>
<dbReference type="PANTHER" id="PTHR43085:SF1">
    <property type="entry name" value="PSEUDOURIDINE KINASE-RELATED"/>
    <property type="match status" value="1"/>
</dbReference>
<dbReference type="CDD" id="cd01166">
    <property type="entry name" value="KdgK"/>
    <property type="match status" value="1"/>
</dbReference>
<evidence type="ECO:0000256" key="5">
    <source>
        <dbReference type="ARBA" id="ARBA00022840"/>
    </source>
</evidence>
<dbReference type="PANTHER" id="PTHR43085">
    <property type="entry name" value="HEXOKINASE FAMILY MEMBER"/>
    <property type="match status" value="1"/>
</dbReference>
<evidence type="ECO:0000256" key="4">
    <source>
        <dbReference type="ARBA" id="ARBA00022777"/>
    </source>
</evidence>
<dbReference type="GO" id="GO:0008673">
    <property type="term" value="F:2-dehydro-3-deoxygluconokinase activity"/>
    <property type="evidence" value="ECO:0007669"/>
    <property type="project" value="UniProtKB-EC"/>
</dbReference>
<protein>
    <submittedName>
        <fullName evidence="7">2-dehydro-3-deoxygluconokinase</fullName>
        <ecNumber evidence="7">2.7.1.45</ecNumber>
    </submittedName>
</protein>
<dbReference type="PROSITE" id="PS00584">
    <property type="entry name" value="PFKB_KINASES_2"/>
    <property type="match status" value="1"/>
</dbReference>
<gene>
    <name evidence="7" type="ORF">JOD17_003492</name>
</gene>
<keyword evidence="5" id="KW-0067">ATP-binding</keyword>
<keyword evidence="2 7" id="KW-0808">Transferase</keyword>
<evidence type="ECO:0000256" key="3">
    <source>
        <dbReference type="ARBA" id="ARBA00022741"/>
    </source>
</evidence>
<evidence type="ECO:0000313" key="7">
    <source>
        <dbReference type="EMBL" id="MBM7634386.1"/>
    </source>
</evidence>
<dbReference type="Pfam" id="PF00294">
    <property type="entry name" value="PfkB"/>
    <property type="match status" value="1"/>
</dbReference>